<proteinExistence type="predicted"/>
<evidence type="ECO:0000313" key="1">
    <source>
        <dbReference type="EMBL" id="ARF10184.1"/>
    </source>
</evidence>
<name>A0A1V0SEY1_9VIRU</name>
<organism evidence="1">
    <name type="scientific">Hokovirus HKV1</name>
    <dbReference type="NCBI Taxonomy" id="1977638"/>
    <lineage>
        <taxon>Viruses</taxon>
        <taxon>Varidnaviria</taxon>
        <taxon>Bamfordvirae</taxon>
        <taxon>Nucleocytoviricota</taxon>
        <taxon>Megaviricetes</taxon>
        <taxon>Imitervirales</taxon>
        <taxon>Mimiviridae</taxon>
        <taxon>Klosneuvirinae</taxon>
        <taxon>Hokovirus</taxon>
    </lineage>
</organism>
<accession>A0A1V0SEY1</accession>
<protein>
    <submittedName>
        <fullName evidence="1">Uncharacterized protein</fullName>
    </submittedName>
</protein>
<gene>
    <name evidence="1" type="ORF">Hokovirus_1_63</name>
</gene>
<sequence length="89" mass="11413">MYKNYNKLIRKNRKKMIKTWLEHYFENIINIDLNKIFIIFKHKNKKDSCVIIFYDSFYLWNVYISKLEYDYLCLYCDKYRFLFIKFKYI</sequence>
<dbReference type="EMBL" id="KY684103">
    <property type="protein sequence ID" value="ARF10184.1"/>
    <property type="molecule type" value="Genomic_DNA"/>
</dbReference>
<reference evidence="1" key="1">
    <citation type="journal article" date="2017" name="Science">
        <title>Giant viruses with an expanded complement of translation system components.</title>
        <authorList>
            <person name="Schulz F."/>
            <person name="Yutin N."/>
            <person name="Ivanova N.N."/>
            <person name="Ortega D.R."/>
            <person name="Lee T.K."/>
            <person name="Vierheilig J."/>
            <person name="Daims H."/>
            <person name="Horn M."/>
            <person name="Wagner M."/>
            <person name="Jensen G.J."/>
            <person name="Kyrpides N.C."/>
            <person name="Koonin E.V."/>
            <person name="Woyke T."/>
        </authorList>
    </citation>
    <scope>NUCLEOTIDE SEQUENCE</scope>
    <source>
        <strain evidence="1">HKV1</strain>
    </source>
</reference>